<gene>
    <name evidence="2" type="ORF">POCULU_LOCUS341</name>
</gene>
<proteinExistence type="predicted"/>
<dbReference type="GO" id="GO:1904161">
    <property type="term" value="P:DNA synthesis involved in UV-damage excision repair"/>
    <property type="evidence" value="ECO:0007669"/>
    <property type="project" value="TreeGrafter"/>
</dbReference>
<name>A0A9N8VJ04_9GLOM</name>
<dbReference type="InterPro" id="IPR019038">
    <property type="entry name" value="POLD3"/>
</dbReference>
<keyword evidence="3" id="KW-1185">Reference proteome</keyword>
<dbReference type="PANTHER" id="PTHR17598:SF13">
    <property type="entry name" value="DNA POLYMERASE DELTA SUBUNIT 3"/>
    <property type="match status" value="1"/>
</dbReference>
<comment type="caution">
    <text evidence="2">The sequence shown here is derived from an EMBL/GenBank/DDBJ whole genome shotgun (WGS) entry which is preliminary data.</text>
</comment>
<organism evidence="2 3">
    <name type="scientific">Paraglomus occultum</name>
    <dbReference type="NCBI Taxonomy" id="144539"/>
    <lineage>
        <taxon>Eukaryota</taxon>
        <taxon>Fungi</taxon>
        <taxon>Fungi incertae sedis</taxon>
        <taxon>Mucoromycota</taxon>
        <taxon>Glomeromycotina</taxon>
        <taxon>Glomeromycetes</taxon>
        <taxon>Paraglomerales</taxon>
        <taxon>Paraglomeraceae</taxon>
        <taxon>Paraglomus</taxon>
    </lineage>
</organism>
<dbReference type="PANTHER" id="PTHR17598">
    <property type="entry name" value="DNA POLYMERASE DELTA SUBUNIT 3"/>
    <property type="match status" value="1"/>
</dbReference>
<dbReference type="GO" id="GO:0006271">
    <property type="term" value="P:DNA strand elongation involved in DNA replication"/>
    <property type="evidence" value="ECO:0007669"/>
    <property type="project" value="TreeGrafter"/>
</dbReference>
<sequence>MKFAKLTSVHVYSVGYSKPKVDSELAVVNHAIQKETTEPRNFNVIKNKNAVIADISRSAIVPPRKPELLMKVMTKETNLTVMTKETNLTVEIANKASTNKPQPMEQKLTKSRKTGTKVYRDARGFLVTEDVVEREARSEDKSAVRDVTSSKMNRACNSSENNATSPKSTKRKHNGSMGQKTLLSFFGKT</sequence>
<evidence type="ECO:0000313" key="2">
    <source>
        <dbReference type="EMBL" id="CAG8456737.1"/>
    </source>
</evidence>
<feature type="compositionally biased region" description="Polar residues" evidence="1">
    <location>
        <begin position="147"/>
        <end position="167"/>
    </location>
</feature>
<feature type="region of interest" description="Disordered" evidence="1">
    <location>
        <begin position="136"/>
        <end position="189"/>
    </location>
</feature>
<reference evidence="2" key="1">
    <citation type="submission" date="2021-06" db="EMBL/GenBank/DDBJ databases">
        <authorList>
            <person name="Kallberg Y."/>
            <person name="Tangrot J."/>
            <person name="Rosling A."/>
        </authorList>
    </citation>
    <scope>NUCLEOTIDE SEQUENCE</scope>
    <source>
        <strain evidence="2">IA702</strain>
    </source>
</reference>
<dbReference type="GO" id="GO:0043625">
    <property type="term" value="C:delta DNA polymerase complex"/>
    <property type="evidence" value="ECO:0007669"/>
    <property type="project" value="InterPro"/>
</dbReference>
<evidence type="ECO:0000256" key="1">
    <source>
        <dbReference type="SAM" id="MobiDB-lite"/>
    </source>
</evidence>
<dbReference type="GO" id="GO:0006297">
    <property type="term" value="P:nucleotide-excision repair, DNA gap filling"/>
    <property type="evidence" value="ECO:0007669"/>
    <property type="project" value="TreeGrafter"/>
</dbReference>
<dbReference type="EMBL" id="CAJVPJ010000017">
    <property type="protein sequence ID" value="CAG8456737.1"/>
    <property type="molecule type" value="Genomic_DNA"/>
</dbReference>
<protein>
    <submittedName>
        <fullName evidence="2">1621_t:CDS:1</fullName>
    </submittedName>
</protein>
<evidence type="ECO:0000313" key="3">
    <source>
        <dbReference type="Proteomes" id="UP000789572"/>
    </source>
</evidence>
<dbReference type="AlphaFoldDB" id="A0A9N8VJ04"/>
<dbReference type="Proteomes" id="UP000789572">
    <property type="component" value="Unassembled WGS sequence"/>
</dbReference>
<accession>A0A9N8VJ04</accession>
<dbReference type="Pfam" id="PF09507">
    <property type="entry name" value="CDC27"/>
    <property type="match status" value="1"/>
</dbReference>
<dbReference type="GO" id="GO:0003887">
    <property type="term" value="F:DNA-directed DNA polymerase activity"/>
    <property type="evidence" value="ECO:0007669"/>
    <property type="project" value="TreeGrafter"/>
</dbReference>